<dbReference type="EMBL" id="CP001854">
    <property type="protein sequence ID" value="ADB52566.1"/>
    <property type="molecule type" value="Genomic_DNA"/>
</dbReference>
<dbReference type="Gene3D" id="3.90.1660.10">
    <property type="entry name" value="CofE-like domain"/>
    <property type="match status" value="1"/>
</dbReference>
<evidence type="ECO:0000256" key="7">
    <source>
        <dbReference type="ARBA" id="ARBA00023211"/>
    </source>
</evidence>
<dbReference type="STRING" id="469383.Cwoe_4151"/>
<reference evidence="10" key="2">
    <citation type="submission" date="2010-01" db="EMBL/GenBank/DDBJ databases">
        <title>The complete genome of Conexibacter woesei DSM 14684.</title>
        <authorList>
            <consortium name="US DOE Joint Genome Institute (JGI-PGF)"/>
            <person name="Lucas S."/>
            <person name="Copeland A."/>
            <person name="Lapidus A."/>
            <person name="Glavina del Rio T."/>
            <person name="Dalin E."/>
            <person name="Tice H."/>
            <person name="Bruce D."/>
            <person name="Goodwin L."/>
            <person name="Pitluck S."/>
            <person name="Kyrpides N."/>
            <person name="Mavromatis K."/>
            <person name="Ivanova N."/>
            <person name="Mikhailova N."/>
            <person name="Chertkov O."/>
            <person name="Brettin T."/>
            <person name="Detter J.C."/>
            <person name="Han C."/>
            <person name="Larimer F."/>
            <person name="Land M."/>
            <person name="Hauser L."/>
            <person name="Markowitz V."/>
            <person name="Cheng J.-F."/>
            <person name="Hugenholtz P."/>
            <person name="Woyke T."/>
            <person name="Wu D."/>
            <person name="Pukall R."/>
            <person name="Steenblock K."/>
            <person name="Schneider S."/>
            <person name="Klenk H.-P."/>
            <person name="Eisen J.A."/>
        </authorList>
    </citation>
    <scope>NUCLEOTIDE SEQUENCE [LARGE SCALE GENOMIC DNA]</scope>
    <source>
        <strain evidence="10">DSM 14684 / CIP 108061 / JCM 11494 / NBRC 100937 / ID131577</strain>
    </source>
</reference>
<dbReference type="SUPFAM" id="SSF144010">
    <property type="entry name" value="CofE-like"/>
    <property type="match status" value="1"/>
</dbReference>
<dbReference type="NCBIfam" id="TIGR01916">
    <property type="entry name" value="F420_cofE"/>
    <property type="match status" value="1"/>
</dbReference>
<keyword evidence="5" id="KW-0630">Potassium</keyword>
<sequence>MITAAAVAGLPEIGAGDDLGELIAARLPSAPADGDVLVIAHKAISKAEGRVRRLAEVTPSPRAVALAAEQGGKDPRHVQVVLDETRELLRAERGVLVCVTHHGFVCANAGVDASNSPAGEPETLILLPRDPDASARALRARLNELTGVRHGVVVTDSFGRAWRHGQVDVAIGVAGVAPLQDWRGKTDSVGRELRATWIAVADQLAGAADLARGKDSREPAVVVRGLAQHVADDDGPGAQELLRPAAEDLFR</sequence>
<evidence type="ECO:0000313" key="10">
    <source>
        <dbReference type="Proteomes" id="UP000008229"/>
    </source>
</evidence>
<keyword evidence="10" id="KW-1185">Reference proteome</keyword>
<dbReference type="PANTHER" id="PTHR47917">
    <property type="match status" value="1"/>
</dbReference>
<evidence type="ECO:0000313" key="9">
    <source>
        <dbReference type="EMBL" id="ADB52566.1"/>
    </source>
</evidence>
<dbReference type="InterPro" id="IPR008225">
    <property type="entry name" value="F420-0_g-glutamyl_ligase"/>
</dbReference>
<organism evidence="9 10">
    <name type="scientific">Conexibacter woesei (strain DSM 14684 / CCUG 47730 / CIP 108061 / JCM 11494 / NBRC 100937 / ID131577)</name>
    <dbReference type="NCBI Taxonomy" id="469383"/>
    <lineage>
        <taxon>Bacteria</taxon>
        <taxon>Bacillati</taxon>
        <taxon>Actinomycetota</taxon>
        <taxon>Thermoleophilia</taxon>
        <taxon>Solirubrobacterales</taxon>
        <taxon>Conexibacteraceae</taxon>
        <taxon>Conexibacter</taxon>
    </lineage>
</organism>
<dbReference type="GO" id="GO:0052618">
    <property type="term" value="F:coenzyme F420-0:L-glutamate ligase activity"/>
    <property type="evidence" value="ECO:0007669"/>
    <property type="project" value="TreeGrafter"/>
</dbReference>
<evidence type="ECO:0000256" key="4">
    <source>
        <dbReference type="ARBA" id="ARBA00022842"/>
    </source>
</evidence>
<evidence type="ECO:0000256" key="2">
    <source>
        <dbReference type="ARBA" id="ARBA00022723"/>
    </source>
</evidence>
<dbReference type="Proteomes" id="UP000008229">
    <property type="component" value="Chromosome"/>
</dbReference>
<keyword evidence="7" id="KW-0464">Manganese</keyword>
<evidence type="ECO:0000256" key="5">
    <source>
        <dbReference type="ARBA" id="ARBA00022958"/>
    </source>
</evidence>
<evidence type="ECO:0000256" key="3">
    <source>
        <dbReference type="ARBA" id="ARBA00022741"/>
    </source>
</evidence>
<dbReference type="GO" id="GO:0005525">
    <property type="term" value="F:GTP binding"/>
    <property type="evidence" value="ECO:0007669"/>
    <property type="project" value="UniProtKB-KW"/>
</dbReference>
<dbReference type="InterPro" id="IPR002847">
    <property type="entry name" value="F420-0_gamma-glut_ligase-dom"/>
</dbReference>
<dbReference type="RefSeq" id="WP_012935617.1">
    <property type="nucleotide sequence ID" value="NC_013739.1"/>
</dbReference>
<reference evidence="9 10" key="1">
    <citation type="journal article" date="2010" name="Stand. Genomic Sci.">
        <title>Complete genome sequence of Conexibacter woesei type strain (ID131577).</title>
        <authorList>
            <person name="Pukall R."/>
            <person name="Lapidus A."/>
            <person name="Glavina Del Rio T."/>
            <person name="Copeland A."/>
            <person name="Tice H."/>
            <person name="Cheng J.-F."/>
            <person name="Lucas S."/>
            <person name="Chen F."/>
            <person name="Nolan M."/>
            <person name="Bruce D."/>
            <person name="Goodwin L."/>
            <person name="Pitluck S."/>
            <person name="Mavromatis K."/>
            <person name="Ivanova N."/>
            <person name="Ovchinnikova G."/>
            <person name="Pati A."/>
            <person name="Chen A."/>
            <person name="Palaniappan K."/>
            <person name="Land M."/>
            <person name="Hauser L."/>
            <person name="Chang Y.-J."/>
            <person name="Jeffries C.D."/>
            <person name="Chain P."/>
            <person name="Meincke L."/>
            <person name="Sims D."/>
            <person name="Brettin T."/>
            <person name="Detter J.C."/>
            <person name="Rohde M."/>
            <person name="Goeker M."/>
            <person name="Bristow J."/>
            <person name="Eisen J.A."/>
            <person name="Markowitz V."/>
            <person name="Kyrpides N.C."/>
            <person name="Klenk H.-P."/>
            <person name="Hugenholtz P."/>
        </authorList>
    </citation>
    <scope>NUCLEOTIDE SEQUENCE [LARGE SCALE GENOMIC DNA]</scope>
    <source>
        <strain evidence="10">DSM 14684 / CIP 108061 / JCM 11494 / NBRC 100937 / ID131577</strain>
    </source>
</reference>
<gene>
    <name evidence="9" type="ordered locus">Cwoe_4151</name>
</gene>
<accession>D3F5L7</accession>
<dbReference type="GO" id="GO:0046872">
    <property type="term" value="F:metal ion binding"/>
    <property type="evidence" value="ECO:0007669"/>
    <property type="project" value="UniProtKB-KW"/>
</dbReference>
<feature type="domain" description="Coenzyme F420:L-glutamate ligase-like" evidence="8">
    <location>
        <begin position="10"/>
        <end position="225"/>
    </location>
</feature>
<protein>
    <submittedName>
        <fullName evidence="9">F420-dependent oxidoreductase</fullName>
    </submittedName>
</protein>
<name>D3F5L7_CONWI</name>
<evidence type="ECO:0000256" key="6">
    <source>
        <dbReference type="ARBA" id="ARBA00023134"/>
    </source>
</evidence>
<dbReference type="AlphaFoldDB" id="D3F5L7"/>
<keyword evidence="1" id="KW-0436">Ligase</keyword>
<evidence type="ECO:0000259" key="8">
    <source>
        <dbReference type="Pfam" id="PF01996"/>
    </source>
</evidence>
<dbReference type="eggNOG" id="COG1478">
    <property type="taxonomic scope" value="Bacteria"/>
</dbReference>
<keyword evidence="6" id="KW-0342">GTP-binding</keyword>
<dbReference type="KEGG" id="cwo:Cwoe_4151"/>
<keyword evidence="2" id="KW-0479">Metal-binding</keyword>
<dbReference type="HOGENOM" id="CLU_051152_1_1_11"/>
<keyword evidence="3" id="KW-0547">Nucleotide-binding</keyword>
<evidence type="ECO:0000256" key="1">
    <source>
        <dbReference type="ARBA" id="ARBA00022598"/>
    </source>
</evidence>
<dbReference type="PANTHER" id="PTHR47917:SF1">
    <property type="entry name" value="COENZYME F420:L-GLUTAMATE LIGASE"/>
    <property type="match status" value="1"/>
</dbReference>
<dbReference type="Gene3D" id="3.30.1330.100">
    <property type="entry name" value="CofE-like"/>
    <property type="match status" value="1"/>
</dbReference>
<keyword evidence="4" id="KW-0460">Magnesium</keyword>
<dbReference type="Pfam" id="PF01996">
    <property type="entry name" value="F420_ligase"/>
    <property type="match status" value="1"/>
</dbReference>
<proteinExistence type="predicted"/>